<dbReference type="InterPro" id="IPR044049">
    <property type="entry name" value="EccD_transm"/>
</dbReference>
<dbReference type="EMBL" id="CP063989">
    <property type="protein sequence ID" value="QPL05350.1"/>
    <property type="molecule type" value="Genomic_DNA"/>
</dbReference>
<feature type="transmembrane region" description="Helical" evidence="1">
    <location>
        <begin position="301"/>
        <end position="319"/>
    </location>
</feature>
<evidence type="ECO:0000313" key="3">
    <source>
        <dbReference type="EMBL" id="QPL05350.1"/>
    </source>
</evidence>
<dbReference type="Gene3D" id="3.10.20.90">
    <property type="entry name" value="Phosphatidylinositol 3-kinase Catalytic Subunit, Chain A, domain 1"/>
    <property type="match status" value="1"/>
</dbReference>
<dbReference type="Pfam" id="PF19053">
    <property type="entry name" value="EccD"/>
    <property type="match status" value="1"/>
</dbReference>
<feature type="domain" description="EccD-like transmembrane" evidence="2">
    <location>
        <begin position="112"/>
        <end position="432"/>
    </location>
</feature>
<feature type="transmembrane region" description="Helical" evidence="1">
    <location>
        <begin position="352"/>
        <end position="369"/>
    </location>
</feature>
<keyword evidence="1" id="KW-0472">Membrane</keyword>
<feature type="transmembrane region" description="Helical" evidence="1">
    <location>
        <begin position="225"/>
        <end position="242"/>
    </location>
</feature>
<sequence length="437" mass="45881">MIPYTRVTVIAPDRRAEMVLPSDEPVGLHLPALLHLLGTTSGTDLPALQLVRADASVLDPEQDLATQHVRDGEILRLMPDDDVPPPAEVSDVTGILTSVTDHHPWRWKETDRLLGTGALTLIVSAYLAHVLLGTTPGADSRSMVAIGTLGLVVLAIGAAVTRMNGLPHERALTLPGAGVLVQCVGVGLLTRPVLAWYTTDNPVAAVLAVAVALALIATGLRHEGWIAGAVLAVGFTAAWLLLEDLSLRPLMSAGLLGTSALVILGIVPWAALLVSGTSHLDDEALAGRLPRRSRVDLAVRRSHDAMAAAVLACAAATAWSTHLLIQGAGLWPMTLAVVLVIGVLLRSRAFPLRLEVLALWASALPAFAALPDSTVKVLVVAGAALAAAGLSLYRPAAHNRVRLRQLGNRLETLTVIATLPLLCGMQGLYTHLLTVFS</sequence>
<proteinExistence type="predicted"/>
<keyword evidence="4" id="KW-1185">Reference proteome</keyword>
<dbReference type="InterPro" id="IPR024962">
    <property type="entry name" value="YukD-like"/>
</dbReference>
<keyword evidence="1" id="KW-1133">Transmembrane helix</keyword>
<feature type="transmembrane region" description="Helical" evidence="1">
    <location>
        <begin position="202"/>
        <end position="220"/>
    </location>
</feature>
<dbReference type="Proteomes" id="UP000594637">
    <property type="component" value="Chromosome"/>
</dbReference>
<keyword evidence="1" id="KW-0812">Transmembrane</keyword>
<name>A0A7T0PX77_9ACTO</name>
<dbReference type="KEGG" id="arep:ID810_11695"/>
<feature type="transmembrane region" description="Helical" evidence="1">
    <location>
        <begin position="254"/>
        <end position="280"/>
    </location>
</feature>
<dbReference type="AlphaFoldDB" id="A0A7T0PX77"/>
<evidence type="ECO:0000259" key="2">
    <source>
        <dbReference type="Pfam" id="PF19053"/>
    </source>
</evidence>
<accession>A0A7T0PX77</accession>
<evidence type="ECO:0000256" key="1">
    <source>
        <dbReference type="SAM" id="Phobius"/>
    </source>
</evidence>
<organism evidence="3 4">
    <name type="scientific">Actinomyces respiraculi</name>
    <dbReference type="NCBI Taxonomy" id="2744574"/>
    <lineage>
        <taxon>Bacteria</taxon>
        <taxon>Bacillati</taxon>
        <taxon>Actinomycetota</taxon>
        <taxon>Actinomycetes</taxon>
        <taxon>Actinomycetales</taxon>
        <taxon>Actinomycetaceae</taxon>
        <taxon>Actinomyces</taxon>
    </lineage>
</organism>
<gene>
    <name evidence="3" type="ORF">ID810_11695</name>
</gene>
<feature type="transmembrane region" description="Helical" evidence="1">
    <location>
        <begin position="172"/>
        <end position="190"/>
    </location>
</feature>
<feature type="transmembrane region" description="Helical" evidence="1">
    <location>
        <begin position="413"/>
        <end position="432"/>
    </location>
</feature>
<feature type="transmembrane region" description="Helical" evidence="1">
    <location>
        <begin position="375"/>
        <end position="393"/>
    </location>
</feature>
<reference evidence="3 4" key="1">
    <citation type="submission" date="2020-11" db="EMBL/GenBank/DDBJ databases">
        <title>Actinomyces sp. ZJ750.</title>
        <authorList>
            <person name="Zhou J."/>
        </authorList>
    </citation>
    <scope>NUCLEOTIDE SEQUENCE [LARGE SCALE GENOMIC DNA]</scope>
    <source>
        <strain evidence="3 4">ZJ750</strain>
    </source>
</reference>
<feature type="transmembrane region" description="Helical" evidence="1">
    <location>
        <begin position="325"/>
        <end position="345"/>
    </location>
</feature>
<dbReference type="Pfam" id="PF08817">
    <property type="entry name" value="YukD"/>
    <property type="match status" value="1"/>
</dbReference>
<protein>
    <recommendedName>
        <fullName evidence="2">EccD-like transmembrane domain-containing protein</fullName>
    </recommendedName>
</protein>
<feature type="transmembrane region" description="Helical" evidence="1">
    <location>
        <begin position="113"/>
        <end position="131"/>
    </location>
</feature>
<evidence type="ECO:0000313" key="4">
    <source>
        <dbReference type="Proteomes" id="UP000594637"/>
    </source>
</evidence>
<dbReference type="RefSeq" id="WP_166858199.1">
    <property type="nucleotide sequence ID" value="NZ_CP063989.1"/>
</dbReference>
<feature type="transmembrane region" description="Helical" evidence="1">
    <location>
        <begin position="143"/>
        <end position="160"/>
    </location>
</feature>